<proteinExistence type="predicted"/>
<gene>
    <name evidence="2" type="ORF">LZ496_08805</name>
</gene>
<accession>A0ABT0RV28</accession>
<name>A0ABT0RV28_9SPHN</name>
<feature type="region of interest" description="Disordered" evidence="1">
    <location>
        <begin position="205"/>
        <end position="224"/>
    </location>
</feature>
<dbReference type="Proteomes" id="UP001203410">
    <property type="component" value="Unassembled WGS sequence"/>
</dbReference>
<feature type="region of interest" description="Disordered" evidence="1">
    <location>
        <begin position="294"/>
        <end position="335"/>
    </location>
</feature>
<evidence type="ECO:0000313" key="3">
    <source>
        <dbReference type="Proteomes" id="UP001203410"/>
    </source>
</evidence>
<protein>
    <submittedName>
        <fullName evidence="2">Uncharacterized protein</fullName>
    </submittedName>
</protein>
<organism evidence="2 3">
    <name type="scientific">Sphingomonas caseinilyticus</name>
    <dbReference type="NCBI Taxonomy" id="2908205"/>
    <lineage>
        <taxon>Bacteria</taxon>
        <taxon>Pseudomonadati</taxon>
        <taxon>Pseudomonadota</taxon>
        <taxon>Alphaproteobacteria</taxon>
        <taxon>Sphingomonadales</taxon>
        <taxon>Sphingomonadaceae</taxon>
        <taxon>Sphingomonas</taxon>
    </lineage>
</organism>
<dbReference type="RefSeq" id="WP_249904261.1">
    <property type="nucleotide sequence ID" value="NZ_JAMGBA010000002.1"/>
</dbReference>
<dbReference type="EMBL" id="JAMGBA010000002">
    <property type="protein sequence ID" value="MCL6698877.1"/>
    <property type="molecule type" value="Genomic_DNA"/>
</dbReference>
<keyword evidence="3" id="KW-1185">Reference proteome</keyword>
<reference evidence="2 3" key="1">
    <citation type="submission" date="2022-05" db="EMBL/GenBank/DDBJ databases">
        <authorList>
            <person name="Jo J.-H."/>
            <person name="Im W.-T."/>
        </authorList>
    </citation>
    <scope>NUCLEOTIDE SEQUENCE [LARGE SCALE GENOMIC DNA]</scope>
    <source>
        <strain evidence="2 3">NSE70-1</strain>
    </source>
</reference>
<evidence type="ECO:0000256" key="1">
    <source>
        <dbReference type="SAM" id="MobiDB-lite"/>
    </source>
</evidence>
<evidence type="ECO:0000313" key="2">
    <source>
        <dbReference type="EMBL" id="MCL6698877.1"/>
    </source>
</evidence>
<feature type="compositionally biased region" description="Acidic residues" evidence="1">
    <location>
        <begin position="294"/>
        <end position="305"/>
    </location>
</feature>
<sequence length="489" mass="51963">MQAAANSTADSLLDAFRTIKAPERQKHVAVLDYWLSIRGDKEFPPLHDLDPLEISDAGPCSLLLELIGGGQDAEIRHLGDALQAEVTVSRIIDAPSPSLLSSIARKLPIVSISREFLAFEDSFSTSAGTTRCWVTLLPLSSCGSWVDYVYAFVSLDSGGAKSVAASEPAEVAEVAAETALDEPELAEDKVEPVADAVEADAVAETEASETAELEAEPLDLSDEVEEATVDASSDEVVEAPAPKSAPGFSKLLDGIANLTGFYGQGVNVDAVPTMELSDSASVESDLPAEVEADEAIEEPTADEIPIEAIEPEAGTSEESLLSEPDGPAPEIEPAVDEPATNELPAEEPQEVTNEQVEPRTAPVMEGPLQDQLAQVRAKAEEARQAQLRVTQALHESLSAAYDFALDAEGSPEEYLRLVEAQGVRIQLRAPMAPVARMAFDDVCDAATIRQFEAVLAWALKVELPRGALLERIESAGGIPELLNEFSKAA</sequence>
<comment type="caution">
    <text evidence="2">The sequence shown here is derived from an EMBL/GenBank/DDBJ whole genome shotgun (WGS) entry which is preliminary data.</text>
</comment>